<dbReference type="Gene3D" id="1.10.10.10">
    <property type="entry name" value="Winged helix-like DNA-binding domain superfamily/Winged helix DNA-binding domain"/>
    <property type="match status" value="1"/>
</dbReference>
<name>A0ABS9MAZ1_9FIRM</name>
<dbReference type="SUPFAM" id="SSF88946">
    <property type="entry name" value="Sigma2 domain of RNA polymerase sigma factors"/>
    <property type="match status" value="1"/>
</dbReference>
<dbReference type="InterPro" id="IPR007627">
    <property type="entry name" value="RNA_pol_sigma70_r2"/>
</dbReference>
<organism evidence="2 3">
    <name type="scientific">Intestinimonas massiliensis</name>
    <name type="common">ex Afouda et al. 2020</name>
    <dbReference type="NCBI Taxonomy" id="1673721"/>
    <lineage>
        <taxon>Bacteria</taxon>
        <taxon>Bacillati</taxon>
        <taxon>Bacillota</taxon>
        <taxon>Clostridia</taxon>
        <taxon>Eubacteriales</taxon>
        <taxon>Intestinimonas</taxon>
    </lineage>
</organism>
<dbReference type="Proteomes" id="UP001200313">
    <property type="component" value="Unassembled WGS sequence"/>
</dbReference>
<dbReference type="InterPro" id="IPR036388">
    <property type="entry name" value="WH-like_DNA-bd_sf"/>
</dbReference>
<dbReference type="Pfam" id="PF04542">
    <property type="entry name" value="Sigma70_r2"/>
    <property type="match status" value="1"/>
</dbReference>
<feature type="domain" description="RNA polymerase sigma-70 region 2" evidence="1">
    <location>
        <begin position="34"/>
        <end position="87"/>
    </location>
</feature>
<reference evidence="2 3" key="1">
    <citation type="submission" date="2022-01" db="EMBL/GenBank/DDBJ databases">
        <title>Collection of gut derived symbiotic bacterial strains cultured from healthy donors.</title>
        <authorList>
            <person name="Lin H."/>
            <person name="Kohout C."/>
            <person name="Waligurski E."/>
            <person name="Pamer E.G."/>
        </authorList>
    </citation>
    <scope>NUCLEOTIDE SEQUENCE [LARGE SCALE GENOMIC DNA]</scope>
    <source>
        <strain evidence="2 3">DFI.3.7</strain>
    </source>
</reference>
<dbReference type="Gene3D" id="1.10.1740.10">
    <property type="match status" value="1"/>
</dbReference>
<evidence type="ECO:0000313" key="2">
    <source>
        <dbReference type="EMBL" id="MCG4527974.1"/>
    </source>
</evidence>
<dbReference type="InterPro" id="IPR013324">
    <property type="entry name" value="RNA_pol_sigma_r3/r4-like"/>
</dbReference>
<sequence>MLSPLTKEQRMKVEENMGLVGKVIQDCVHTLGAGSMFDYDDLFQIGCLGLCKAAQTDKPGHTVAFSTYAYRLIRNEIYTELERATRRGREVATDPAELPCTVLDDDTPEQREACSALLVRLERAEAGAAGVTAKGFQAIRMLMDGYTNREIGEMFGVPANHVTAWVSRARKALGASE</sequence>
<accession>A0ABS9MAZ1</accession>
<proteinExistence type="predicted"/>
<comment type="caution">
    <text evidence="2">The sequence shown here is derived from an EMBL/GenBank/DDBJ whole genome shotgun (WGS) entry which is preliminary data.</text>
</comment>
<dbReference type="SUPFAM" id="SSF88659">
    <property type="entry name" value="Sigma3 and sigma4 domains of RNA polymerase sigma factors"/>
    <property type="match status" value="1"/>
</dbReference>
<gene>
    <name evidence="2" type="ORF">L0P79_13005</name>
</gene>
<dbReference type="NCBIfam" id="TIGR02937">
    <property type="entry name" value="sigma70-ECF"/>
    <property type="match status" value="1"/>
</dbReference>
<dbReference type="EMBL" id="JAKNJB010000024">
    <property type="protein sequence ID" value="MCG4527974.1"/>
    <property type="molecule type" value="Genomic_DNA"/>
</dbReference>
<evidence type="ECO:0000259" key="1">
    <source>
        <dbReference type="Pfam" id="PF04542"/>
    </source>
</evidence>
<dbReference type="InterPro" id="IPR014284">
    <property type="entry name" value="RNA_pol_sigma-70_dom"/>
</dbReference>
<keyword evidence="3" id="KW-1185">Reference proteome</keyword>
<dbReference type="InterPro" id="IPR013325">
    <property type="entry name" value="RNA_pol_sigma_r2"/>
</dbReference>
<dbReference type="RefSeq" id="WP_087288344.1">
    <property type="nucleotide sequence ID" value="NZ_JAKNJB010000024.1"/>
</dbReference>
<protein>
    <submittedName>
        <fullName evidence="2">Sigma-70 family RNA polymerase sigma factor</fullName>
    </submittedName>
</protein>
<evidence type="ECO:0000313" key="3">
    <source>
        <dbReference type="Proteomes" id="UP001200313"/>
    </source>
</evidence>